<organism evidence="7 8">
    <name type="scientific">Halpernia frigidisoli</name>
    <dbReference type="NCBI Taxonomy" id="1125876"/>
    <lineage>
        <taxon>Bacteria</taxon>
        <taxon>Pseudomonadati</taxon>
        <taxon>Bacteroidota</taxon>
        <taxon>Flavobacteriia</taxon>
        <taxon>Flavobacteriales</taxon>
        <taxon>Weeksellaceae</taxon>
        <taxon>Chryseobacterium group</taxon>
        <taxon>Halpernia</taxon>
    </lineage>
</organism>
<dbReference type="NCBIfam" id="TIGR00059">
    <property type="entry name" value="L17"/>
    <property type="match status" value="1"/>
</dbReference>
<dbReference type="Gene3D" id="3.90.1030.10">
    <property type="entry name" value="Ribosomal protein L17"/>
    <property type="match status" value="1"/>
</dbReference>
<dbReference type="OrthoDB" id="9809073at2"/>
<dbReference type="GO" id="GO:0022625">
    <property type="term" value="C:cytosolic large ribosomal subunit"/>
    <property type="evidence" value="ECO:0007669"/>
    <property type="project" value="TreeGrafter"/>
</dbReference>
<evidence type="ECO:0000256" key="6">
    <source>
        <dbReference type="SAM" id="MobiDB-lite"/>
    </source>
</evidence>
<dbReference type="RefSeq" id="WP_090079653.1">
    <property type="nucleotide sequence ID" value="NZ_FOQT01000002.1"/>
</dbReference>
<evidence type="ECO:0000256" key="2">
    <source>
        <dbReference type="ARBA" id="ARBA00022980"/>
    </source>
</evidence>
<dbReference type="STRING" id="1125876.SAMN05443292_1698"/>
<sequence length="187" mass="20880">MRHGKKFNHLGRTTSHRSAMLSNMACSLIEHKRINTTVAKAKALRVYIEPILTKSKDDTTHNRRTVFSYLQSKESVTELFKTVAPKIADRPGGYTRIIKTGFRLGDAADMAMIELVDFNDIYNPNEAEKKTTRRSRATSKAKKVEPVAILADAKVEAKTEETEAPVAEVEEVKAPEADTTTEEKSAE</sequence>
<dbReference type="PROSITE" id="PS01167">
    <property type="entry name" value="RIBOSOMAL_L17"/>
    <property type="match status" value="1"/>
</dbReference>
<keyword evidence="2 4" id="KW-0689">Ribosomal protein</keyword>
<dbReference type="InterPro" id="IPR047859">
    <property type="entry name" value="Ribosomal_bL17_CS"/>
</dbReference>
<evidence type="ECO:0000313" key="7">
    <source>
        <dbReference type="EMBL" id="SFI15888.1"/>
    </source>
</evidence>
<evidence type="ECO:0000256" key="4">
    <source>
        <dbReference type="HAMAP-Rule" id="MF_01368"/>
    </source>
</evidence>
<dbReference type="PANTHER" id="PTHR14413:SF16">
    <property type="entry name" value="LARGE RIBOSOMAL SUBUNIT PROTEIN BL17M"/>
    <property type="match status" value="1"/>
</dbReference>
<dbReference type="InterPro" id="IPR036373">
    <property type="entry name" value="Ribosomal_bL17_sf"/>
</dbReference>
<keyword evidence="3 4" id="KW-0687">Ribonucleoprotein</keyword>
<dbReference type="PANTHER" id="PTHR14413">
    <property type="entry name" value="RIBOSOMAL PROTEIN L17"/>
    <property type="match status" value="1"/>
</dbReference>
<proteinExistence type="inferred from homology"/>
<dbReference type="Proteomes" id="UP000198931">
    <property type="component" value="Unassembled WGS sequence"/>
</dbReference>
<reference evidence="7 8" key="1">
    <citation type="submission" date="2016-10" db="EMBL/GenBank/DDBJ databases">
        <authorList>
            <person name="de Groot N.N."/>
        </authorList>
    </citation>
    <scope>NUCLEOTIDE SEQUENCE [LARGE SCALE GENOMIC DNA]</scope>
    <source>
        <strain evidence="7 8">DSM 26000</strain>
    </source>
</reference>
<evidence type="ECO:0000256" key="1">
    <source>
        <dbReference type="ARBA" id="ARBA00008777"/>
    </source>
</evidence>
<gene>
    <name evidence="4" type="primary">rplQ</name>
    <name evidence="7" type="ORF">SAMN05443292_1698</name>
</gene>
<dbReference type="HAMAP" id="MF_01368">
    <property type="entry name" value="Ribosomal_bL17"/>
    <property type="match status" value="1"/>
</dbReference>
<dbReference type="EMBL" id="FOQT01000002">
    <property type="protein sequence ID" value="SFI15888.1"/>
    <property type="molecule type" value="Genomic_DNA"/>
</dbReference>
<evidence type="ECO:0000313" key="8">
    <source>
        <dbReference type="Proteomes" id="UP000198931"/>
    </source>
</evidence>
<feature type="region of interest" description="Disordered" evidence="6">
    <location>
        <begin position="155"/>
        <end position="187"/>
    </location>
</feature>
<comment type="similarity">
    <text evidence="1 4 5">Belongs to the bacterial ribosomal protein bL17 family.</text>
</comment>
<dbReference type="GO" id="GO:0006412">
    <property type="term" value="P:translation"/>
    <property type="evidence" value="ECO:0007669"/>
    <property type="project" value="UniProtKB-UniRule"/>
</dbReference>
<accession>A0A1I3FXB2</accession>
<dbReference type="FunFam" id="3.90.1030.10:FF:000006">
    <property type="entry name" value="50S ribosomal protein L17"/>
    <property type="match status" value="1"/>
</dbReference>
<keyword evidence="8" id="KW-1185">Reference proteome</keyword>
<dbReference type="GO" id="GO:0003735">
    <property type="term" value="F:structural constituent of ribosome"/>
    <property type="evidence" value="ECO:0007669"/>
    <property type="project" value="InterPro"/>
</dbReference>
<name>A0A1I3FXB2_9FLAO</name>
<comment type="subunit">
    <text evidence="4">Part of the 50S ribosomal subunit. Contacts protein L32.</text>
</comment>
<evidence type="ECO:0000256" key="3">
    <source>
        <dbReference type="ARBA" id="ARBA00023274"/>
    </source>
</evidence>
<dbReference type="Pfam" id="PF01196">
    <property type="entry name" value="Ribosomal_L17"/>
    <property type="match status" value="1"/>
</dbReference>
<evidence type="ECO:0000256" key="5">
    <source>
        <dbReference type="RuleBase" id="RU000660"/>
    </source>
</evidence>
<dbReference type="InterPro" id="IPR000456">
    <property type="entry name" value="Ribosomal_bL17"/>
</dbReference>
<protein>
    <recommendedName>
        <fullName evidence="4">Large ribosomal subunit protein bL17</fullName>
    </recommendedName>
</protein>
<dbReference type="SUPFAM" id="SSF64263">
    <property type="entry name" value="Prokaryotic ribosomal protein L17"/>
    <property type="match status" value="1"/>
</dbReference>
<dbReference type="AlphaFoldDB" id="A0A1I3FXB2"/>
<feature type="compositionally biased region" description="Basic and acidic residues" evidence="6">
    <location>
        <begin position="170"/>
        <end position="187"/>
    </location>
</feature>